<dbReference type="PATRIC" id="fig|1203610.3.peg.4955"/>
<dbReference type="Gene3D" id="4.10.520.10">
    <property type="entry name" value="IHF-like DNA-binding proteins"/>
    <property type="match status" value="1"/>
</dbReference>
<evidence type="ECO:0000256" key="1">
    <source>
        <dbReference type="ARBA" id="ARBA00010529"/>
    </source>
</evidence>
<name>A0A0F5IS49_9BACT</name>
<protein>
    <recommendedName>
        <fullName evidence="7">HU family DNA-binding protein</fullName>
    </recommendedName>
</protein>
<dbReference type="Pfam" id="PF00216">
    <property type="entry name" value="Bac_DNA_binding"/>
    <property type="match status" value="1"/>
</dbReference>
<keyword evidence="3" id="KW-0238">DNA-binding</keyword>
<dbReference type="CDD" id="cd13831">
    <property type="entry name" value="HU"/>
    <property type="match status" value="1"/>
</dbReference>
<reference evidence="5 6" key="1">
    <citation type="submission" date="2013-04" db="EMBL/GenBank/DDBJ databases">
        <title>The Genome Sequence of Parabacteroides gordonii DSM 23371.</title>
        <authorList>
            <consortium name="The Broad Institute Genomics Platform"/>
            <person name="Earl A."/>
            <person name="Ward D."/>
            <person name="Feldgarden M."/>
            <person name="Gevers D."/>
            <person name="Martens E."/>
            <person name="Sakamoto M."/>
            <person name="Benno Y."/>
            <person name="Suzuki N."/>
            <person name="Matsunaga N."/>
            <person name="Koshihara K."/>
            <person name="Seki M."/>
            <person name="Komiya H."/>
            <person name="Walker B."/>
            <person name="Young S."/>
            <person name="Zeng Q."/>
            <person name="Gargeya S."/>
            <person name="Fitzgerald M."/>
            <person name="Haas B."/>
            <person name="Abouelleil A."/>
            <person name="Allen A.W."/>
            <person name="Alvarado L."/>
            <person name="Arachchi H.M."/>
            <person name="Berlin A.M."/>
            <person name="Chapman S.B."/>
            <person name="Gainer-Dewar J."/>
            <person name="Goldberg J."/>
            <person name="Griggs A."/>
            <person name="Gujja S."/>
            <person name="Hansen M."/>
            <person name="Howarth C."/>
            <person name="Imamovic A."/>
            <person name="Ireland A."/>
            <person name="Larimer J."/>
            <person name="McCowan C."/>
            <person name="Murphy C."/>
            <person name="Pearson M."/>
            <person name="Poon T.W."/>
            <person name="Priest M."/>
            <person name="Roberts A."/>
            <person name="Saif S."/>
            <person name="Shea T."/>
            <person name="Sisk P."/>
            <person name="Sykes S."/>
            <person name="Wortman J."/>
            <person name="Nusbaum C."/>
            <person name="Birren B."/>
        </authorList>
    </citation>
    <scope>NUCLEOTIDE SEQUENCE [LARGE SCALE GENOMIC DNA]</scope>
    <source>
        <strain evidence="5 6">MS-1</strain>
    </source>
</reference>
<comment type="caution">
    <text evidence="5">The sequence shown here is derived from an EMBL/GenBank/DDBJ whole genome shotgun (WGS) entry which is preliminary data.</text>
</comment>
<dbReference type="PANTHER" id="PTHR33175:SF3">
    <property type="entry name" value="DNA-BINDING PROTEIN HU-BETA"/>
    <property type="match status" value="1"/>
</dbReference>
<accession>A0A0F5IS49</accession>
<evidence type="ECO:0000256" key="3">
    <source>
        <dbReference type="ARBA" id="ARBA00023125"/>
    </source>
</evidence>
<dbReference type="SMART" id="SM00411">
    <property type="entry name" value="BHL"/>
    <property type="match status" value="1"/>
</dbReference>
<evidence type="ECO:0000313" key="5">
    <source>
        <dbReference type="EMBL" id="KKB48394.1"/>
    </source>
</evidence>
<comment type="similarity">
    <text evidence="1 4">Belongs to the bacterial histone-like protein family.</text>
</comment>
<dbReference type="PANTHER" id="PTHR33175">
    <property type="entry name" value="DNA-BINDING PROTEIN HU"/>
    <property type="match status" value="1"/>
</dbReference>
<organism evidence="5 6">
    <name type="scientific">Parabacteroides gordonii MS-1 = DSM 23371</name>
    <dbReference type="NCBI Taxonomy" id="1203610"/>
    <lineage>
        <taxon>Bacteria</taxon>
        <taxon>Pseudomonadati</taxon>
        <taxon>Bacteroidota</taxon>
        <taxon>Bacteroidia</taxon>
        <taxon>Bacteroidales</taxon>
        <taxon>Tannerellaceae</taxon>
        <taxon>Parabacteroides</taxon>
    </lineage>
</organism>
<evidence type="ECO:0008006" key="7">
    <source>
        <dbReference type="Google" id="ProtNLM"/>
    </source>
</evidence>
<dbReference type="InterPro" id="IPR000119">
    <property type="entry name" value="Hist_DNA-bd"/>
</dbReference>
<dbReference type="EMBL" id="AQHW01000027">
    <property type="protein sequence ID" value="KKB48394.1"/>
    <property type="molecule type" value="Genomic_DNA"/>
</dbReference>
<dbReference type="InterPro" id="IPR010992">
    <property type="entry name" value="IHF-like_DNA-bd_dom_sf"/>
</dbReference>
<dbReference type="GO" id="GO:0030527">
    <property type="term" value="F:structural constituent of chromatin"/>
    <property type="evidence" value="ECO:0007669"/>
    <property type="project" value="InterPro"/>
</dbReference>
<dbReference type="SUPFAM" id="SSF47729">
    <property type="entry name" value="IHF-like DNA-binding proteins"/>
    <property type="match status" value="1"/>
</dbReference>
<dbReference type="GO" id="GO:0030261">
    <property type="term" value="P:chromosome condensation"/>
    <property type="evidence" value="ECO:0007669"/>
    <property type="project" value="UniProtKB-KW"/>
</dbReference>
<keyword evidence="6" id="KW-1185">Reference proteome</keyword>
<dbReference type="RefSeq" id="WP_028727274.1">
    <property type="nucleotide sequence ID" value="NZ_AUAE01000013.1"/>
</dbReference>
<dbReference type="AlphaFoldDB" id="A0A0F5IS49"/>
<dbReference type="HOGENOM" id="CLU_105066_3_3_10"/>
<dbReference type="PRINTS" id="PR01727">
    <property type="entry name" value="DNABINDINGHU"/>
</dbReference>
<evidence type="ECO:0000256" key="2">
    <source>
        <dbReference type="ARBA" id="ARBA00023067"/>
    </source>
</evidence>
<dbReference type="GO" id="GO:0003677">
    <property type="term" value="F:DNA binding"/>
    <property type="evidence" value="ECO:0007669"/>
    <property type="project" value="UniProtKB-KW"/>
</dbReference>
<sequence>MNKQQLIRQLADETGLKEQQVRLVIDCFIRKTMEAVAVDQMMVLQNFGTFRSVWQAERPGRNPKTGEPKTIPSRYTVKFRPGNAFLKALNEDK</sequence>
<dbReference type="Proteomes" id="UP000033035">
    <property type="component" value="Unassembled WGS sequence"/>
</dbReference>
<gene>
    <name evidence="5" type="ORF">HMPREF1536_04858</name>
</gene>
<keyword evidence="2" id="KW-0226">DNA condensation</keyword>
<evidence type="ECO:0000313" key="6">
    <source>
        <dbReference type="Proteomes" id="UP000033035"/>
    </source>
</evidence>
<dbReference type="STRING" id="1203610.HMPREF1536_04858"/>
<evidence type="ECO:0000256" key="4">
    <source>
        <dbReference type="RuleBase" id="RU003939"/>
    </source>
</evidence>
<proteinExistence type="inferred from homology"/>